<evidence type="ECO:0000256" key="2">
    <source>
        <dbReference type="SAM" id="Phobius"/>
    </source>
</evidence>
<reference evidence="4 5" key="1">
    <citation type="submission" date="2023-11" db="EMBL/GenBank/DDBJ databases">
        <title>Dfirmibasis_genome.</title>
        <authorList>
            <person name="Edelbroek B."/>
            <person name="Kjellin J."/>
            <person name="Jerlstrom-Hultqvist J."/>
            <person name="Soderbom F."/>
        </authorList>
    </citation>
    <scope>NUCLEOTIDE SEQUENCE [LARGE SCALE GENOMIC DNA]</scope>
    <source>
        <strain evidence="4 5">TNS-C-14</strain>
    </source>
</reference>
<dbReference type="Gene3D" id="3.80.10.10">
    <property type="entry name" value="Ribonuclease Inhibitor"/>
    <property type="match status" value="1"/>
</dbReference>
<organism evidence="4 5">
    <name type="scientific">Dictyostelium firmibasis</name>
    <dbReference type="NCBI Taxonomy" id="79012"/>
    <lineage>
        <taxon>Eukaryota</taxon>
        <taxon>Amoebozoa</taxon>
        <taxon>Evosea</taxon>
        <taxon>Eumycetozoa</taxon>
        <taxon>Dictyostelia</taxon>
        <taxon>Dictyosteliales</taxon>
        <taxon>Dictyosteliaceae</taxon>
        <taxon>Dictyostelium</taxon>
    </lineage>
</organism>
<dbReference type="GO" id="GO:0006907">
    <property type="term" value="P:pinocytosis"/>
    <property type="evidence" value="ECO:0007669"/>
    <property type="project" value="TreeGrafter"/>
</dbReference>
<proteinExistence type="predicted"/>
<dbReference type="PANTHER" id="PTHR31093">
    <property type="entry name" value="CELL SURFACE GLYCOPROTEIN GP138-RELATED-RELATED"/>
    <property type="match status" value="1"/>
</dbReference>
<feature type="transmembrane region" description="Helical" evidence="2">
    <location>
        <begin position="644"/>
        <end position="662"/>
    </location>
</feature>
<comment type="caution">
    <text evidence="4">The sequence shown here is derived from an EMBL/GenBank/DDBJ whole genome shotgun (WGS) entry which is preliminary data.</text>
</comment>
<feature type="compositionally biased region" description="Low complexity" evidence="1">
    <location>
        <begin position="601"/>
        <end position="627"/>
    </location>
</feature>
<evidence type="ECO:0000313" key="5">
    <source>
        <dbReference type="Proteomes" id="UP001344447"/>
    </source>
</evidence>
<evidence type="ECO:0000256" key="1">
    <source>
        <dbReference type="SAM" id="MobiDB-lite"/>
    </source>
</evidence>
<dbReference type="InterPro" id="IPR032675">
    <property type="entry name" value="LRR_dom_sf"/>
</dbReference>
<dbReference type="InterPro" id="IPR053133">
    <property type="entry name" value="Sexual_fusion_gp"/>
</dbReference>
<dbReference type="PANTHER" id="PTHR31093:SF4">
    <property type="entry name" value="CELL SURFACE GLYCOPROTEIN-RELATED"/>
    <property type="match status" value="1"/>
</dbReference>
<keyword evidence="2" id="KW-0812">Transmembrane</keyword>
<name>A0AAN7YPW2_9MYCE</name>
<feature type="region of interest" description="Disordered" evidence="1">
    <location>
        <begin position="601"/>
        <end position="636"/>
    </location>
</feature>
<feature type="signal peptide" evidence="3">
    <location>
        <begin position="1"/>
        <end position="20"/>
    </location>
</feature>
<dbReference type="Proteomes" id="UP001344447">
    <property type="component" value="Unassembled WGS sequence"/>
</dbReference>
<gene>
    <name evidence="4" type="ORF">RB653_010482</name>
</gene>
<dbReference type="SUPFAM" id="SSF52047">
    <property type="entry name" value="RNI-like"/>
    <property type="match status" value="1"/>
</dbReference>
<keyword evidence="5" id="KW-1185">Reference proteome</keyword>
<dbReference type="EMBL" id="JAVFKY010000006">
    <property type="protein sequence ID" value="KAK5575226.1"/>
    <property type="molecule type" value="Genomic_DNA"/>
</dbReference>
<dbReference type="GO" id="GO:0005886">
    <property type="term" value="C:plasma membrane"/>
    <property type="evidence" value="ECO:0007669"/>
    <property type="project" value="TreeGrafter"/>
</dbReference>
<evidence type="ECO:0000313" key="4">
    <source>
        <dbReference type="EMBL" id="KAK5575226.1"/>
    </source>
</evidence>
<sequence>MKIQLFLIFFLKSVISISYGYKMVSSSIENIALSNYMQCYNEALTDETICGPGAYICELMEGSEDIYVITGVDFSKPGNPLFGDWCYFENFAVFTNLTTIYVGDESGKIRGNGEALKNIGTLKYLKKVFYKYFDELRSSFTFLDALEELYIGTVTVDVPSSMFESKLKTLTIENAPSFSKLTIPNLNLKNLKIGVENFTQEVSDTFSKILVNLENFELSYTKDGSASVSPVLGYFNYLKTLTINGYSKETNWEFSTLDSDLSNSLKSLTLTNSVLKLSNGFDFSNYLSGFKLTINGYVSSFSNCSKCIKLPSNSIVESDGNLELGSIDFKNVISFTSKNNQIYQPLPDLEDISTNYKSLKSFYITDSSIYGSIPESYCQLPNDFSLSNNELSFLPTCFKCDLSLEPKIFPNGYYLSSRDCSEYSLNQITQSTTFSTKTGGVLQFNGSSLGWEYIFDSKTFSLDIPNKEFNITIPKGTGKNIKKQLTLNNYQNSTITYSYNSPTISSYEVININEKSVLIIYGSDFDYENVNLATFTEKEDSKKSLHFYFENQNVNNSFITSTIADVYSNLVSNKVYELYFTVGEQQSNTIQISITKPDNNNSSTIGSDSSINNNNSSSSSNHNSTSSTDKENNSLEKPSTSSKLNLFLNFNVFIILFIFLLLL</sequence>
<dbReference type="AlphaFoldDB" id="A0AAN7YPW2"/>
<feature type="chain" id="PRO_5042890202" evidence="3">
    <location>
        <begin position="21"/>
        <end position="663"/>
    </location>
</feature>
<evidence type="ECO:0000256" key="3">
    <source>
        <dbReference type="SAM" id="SignalP"/>
    </source>
</evidence>
<keyword evidence="2" id="KW-1133">Transmembrane helix</keyword>
<keyword evidence="3" id="KW-0732">Signal</keyword>
<protein>
    <submittedName>
        <fullName evidence="4">Uncharacterized protein</fullName>
    </submittedName>
</protein>
<accession>A0AAN7YPW2</accession>
<dbReference type="GO" id="GO:0045335">
    <property type="term" value="C:phagocytic vesicle"/>
    <property type="evidence" value="ECO:0007669"/>
    <property type="project" value="TreeGrafter"/>
</dbReference>
<keyword evidence="2" id="KW-0472">Membrane</keyword>